<reference evidence="1 2" key="1">
    <citation type="submission" date="2023-02" db="EMBL/GenBank/DDBJ databases">
        <title>Entomopathogenic bacteria.</title>
        <authorList>
            <person name="Machado R.A."/>
        </authorList>
    </citation>
    <scope>NUCLEOTIDE SEQUENCE [LARGE SCALE GENOMIC DNA]</scope>
    <source>
        <strain evidence="1 2">XENO-10</strain>
    </source>
</reference>
<name>A0ABT5LH47_9GAMM</name>
<evidence type="ECO:0000313" key="2">
    <source>
        <dbReference type="Proteomes" id="UP001217178"/>
    </source>
</evidence>
<keyword evidence="2" id="KW-1185">Reference proteome</keyword>
<gene>
    <name evidence="1" type="ORF">PSI23_11505</name>
</gene>
<dbReference type="RefSeq" id="WP_273555221.1">
    <property type="nucleotide sequence ID" value="NZ_JAQRFI010000024.1"/>
</dbReference>
<accession>A0ABT5LH47</accession>
<sequence length="134" mass="14876">MMAENSKIDFGNKVLLSPMELFYEASNKRIENSYFSYLDKDSEDAVKKTVFDHISKTTYLGAPTNNPVGVKVAIISTGCWSDHVEGYGVKVFIKYAGKEYKYASVGGDKKGYGFGGNGDGQGILNKNTIWTREY</sequence>
<proteinExistence type="predicted"/>
<dbReference type="Proteomes" id="UP001217178">
    <property type="component" value="Unassembled WGS sequence"/>
</dbReference>
<evidence type="ECO:0000313" key="1">
    <source>
        <dbReference type="EMBL" id="MDC9589908.1"/>
    </source>
</evidence>
<organism evidence="1 2">
    <name type="scientific">Xenorhabdus yunnanensis</name>
    <dbReference type="NCBI Taxonomy" id="3025878"/>
    <lineage>
        <taxon>Bacteria</taxon>
        <taxon>Pseudomonadati</taxon>
        <taxon>Pseudomonadota</taxon>
        <taxon>Gammaproteobacteria</taxon>
        <taxon>Enterobacterales</taxon>
        <taxon>Morganellaceae</taxon>
        <taxon>Xenorhabdus</taxon>
    </lineage>
</organism>
<comment type="caution">
    <text evidence="1">The sequence shown here is derived from an EMBL/GenBank/DDBJ whole genome shotgun (WGS) entry which is preliminary data.</text>
</comment>
<dbReference type="EMBL" id="JAQRFI010000024">
    <property type="protein sequence ID" value="MDC9589908.1"/>
    <property type="molecule type" value="Genomic_DNA"/>
</dbReference>
<protein>
    <submittedName>
        <fullName evidence="1">Uncharacterized protein</fullName>
    </submittedName>
</protein>